<comment type="caution">
    <text evidence="1">The sequence shown here is derived from an EMBL/GenBank/DDBJ whole genome shotgun (WGS) entry which is preliminary data.</text>
</comment>
<organism evidence="1 2">
    <name type="scientific">Characodon lateralis</name>
    <dbReference type="NCBI Taxonomy" id="208331"/>
    <lineage>
        <taxon>Eukaryota</taxon>
        <taxon>Metazoa</taxon>
        <taxon>Chordata</taxon>
        <taxon>Craniata</taxon>
        <taxon>Vertebrata</taxon>
        <taxon>Euteleostomi</taxon>
        <taxon>Actinopterygii</taxon>
        <taxon>Neopterygii</taxon>
        <taxon>Teleostei</taxon>
        <taxon>Neoteleostei</taxon>
        <taxon>Acanthomorphata</taxon>
        <taxon>Ovalentaria</taxon>
        <taxon>Atherinomorphae</taxon>
        <taxon>Cyprinodontiformes</taxon>
        <taxon>Goodeidae</taxon>
        <taxon>Characodon</taxon>
    </lineage>
</organism>
<evidence type="ECO:0000313" key="1">
    <source>
        <dbReference type="EMBL" id="MED6291849.1"/>
    </source>
</evidence>
<accession>A0ABU7EZX1</accession>
<reference evidence="1 2" key="1">
    <citation type="submission" date="2021-06" db="EMBL/GenBank/DDBJ databases">
        <authorList>
            <person name="Palmer J.M."/>
        </authorList>
    </citation>
    <scope>NUCLEOTIDE SEQUENCE [LARGE SCALE GENOMIC DNA]</scope>
    <source>
        <strain evidence="1 2">CL_MEX2019</strain>
        <tissue evidence="1">Muscle</tissue>
    </source>
</reference>
<dbReference type="Proteomes" id="UP001352852">
    <property type="component" value="Unassembled WGS sequence"/>
</dbReference>
<name>A0ABU7EZX1_9TELE</name>
<keyword evidence="2" id="KW-1185">Reference proteome</keyword>
<protein>
    <submittedName>
        <fullName evidence="1">Uncharacterized protein</fullName>
    </submittedName>
</protein>
<evidence type="ECO:0000313" key="2">
    <source>
        <dbReference type="Proteomes" id="UP001352852"/>
    </source>
</evidence>
<dbReference type="EMBL" id="JAHUTJ010069192">
    <property type="protein sequence ID" value="MED6291849.1"/>
    <property type="molecule type" value="Genomic_DNA"/>
</dbReference>
<proteinExistence type="predicted"/>
<sequence>MDRMIQASSAVTSSPVLHCKEKADPKSEAVCLLVLTLTYDHKIWIMTERPRSQIQGTEMSFNSIRRKLPQREIKCHNLNYLSFFKESSKMDMAVGKNDLLSPFQRICEASYCRHVAIVLLSHKDDVCLICSSFHEESFFAQSVLWWFPE</sequence>
<gene>
    <name evidence="1" type="ORF">CHARACLAT_027899</name>
</gene>